<evidence type="ECO:0000313" key="5">
    <source>
        <dbReference type="Proteomes" id="UP000179840"/>
    </source>
</evidence>
<dbReference type="AlphaFoldDB" id="A0A1S1U9Q4"/>
<protein>
    <submittedName>
        <fullName evidence="4">Damage-inducible protein DinB</fullName>
    </submittedName>
</protein>
<evidence type="ECO:0000256" key="2">
    <source>
        <dbReference type="ARBA" id="ARBA00022723"/>
    </source>
</evidence>
<evidence type="ECO:0000256" key="3">
    <source>
        <dbReference type="PIRSR" id="PIRSR607837-1"/>
    </source>
</evidence>
<dbReference type="RefSeq" id="WP_071077984.1">
    <property type="nucleotide sequence ID" value="NZ_LFKP01000008.1"/>
</dbReference>
<name>A0A1S1U9Q4_9BURK</name>
<evidence type="ECO:0000256" key="1">
    <source>
        <dbReference type="ARBA" id="ARBA00008635"/>
    </source>
</evidence>
<keyword evidence="2 3" id="KW-0479">Metal-binding</keyword>
<dbReference type="Pfam" id="PF05163">
    <property type="entry name" value="DinB"/>
    <property type="match status" value="1"/>
</dbReference>
<reference evidence="4 5" key="1">
    <citation type="submission" date="2015-06" db="EMBL/GenBank/DDBJ databases">
        <title>Draft genome sequencing of a biphenyl-degrading bacterium, Janthinobacterium lividum MEG1.</title>
        <authorList>
            <person name="Shimodaira J."/>
            <person name="Hatta T."/>
        </authorList>
    </citation>
    <scope>NUCLEOTIDE SEQUENCE [LARGE SCALE GENOMIC DNA]</scope>
    <source>
        <strain evidence="4 5">MEG1</strain>
    </source>
</reference>
<organism evidence="4 5">
    <name type="scientific">Janthinobacterium lividum</name>
    <dbReference type="NCBI Taxonomy" id="29581"/>
    <lineage>
        <taxon>Bacteria</taxon>
        <taxon>Pseudomonadati</taxon>
        <taxon>Pseudomonadota</taxon>
        <taxon>Betaproteobacteria</taxon>
        <taxon>Burkholderiales</taxon>
        <taxon>Oxalobacteraceae</taxon>
        <taxon>Janthinobacterium</taxon>
    </lineage>
</organism>
<dbReference type="SUPFAM" id="SSF109854">
    <property type="entry name" value="DinB/YfiT-like putative metalloenzymes"/>
    <property type="match status" value="1"/>
</dbReference>
<feature type="binding site" evidence="3">
    <location>
        <position position="146"/>
    </location>
    <ligand>
        <name>a divalent metal cation</name>
        <dbReference type="ChEBI" id="CHEBI:60240"/>
    </ligand>
</feature>
<dbReference type="PANTHER" id="PTHR37302">
    <property type="entry name" value="SLR1116 PROTEIN"/>
    <property type="match status" value="1"/>
</dbReference>
<dbReference type="InterPro" id="IPR034660">
    <property type="entry name" value="DinB/YfiT-like"/>
</dbReference>
<dbReference type="EMBL" id="LFKP01000008">
    <property type="protein sequence ID" value="OHV96481.1"/>
    <property type="molecule type" value="Genomic_DNA"/>
</dbReference>
<comment type="caution">
    <text evidence="4">The sequence shown here is derived from an EMBL/GenBank/DDBJ whole genome shotgun (WGS) entry which is preliminary data.</text>
</comment>
<dbReference type="PANTHER" id="PTHR37302:SF3">
    <property type="entry name" value="DAMAGE-INDUCIBLE PROTEIN DINB"/>
    <property type="match status" value="1"/>
</dbReference>
<dbReference type="Proteomes" id="UP000179840">
    <property type="component" value="Unassembled WGS sequence"/>
</dbReference>
<dbReference type="GO" id="GO:0046872">
    <property type="term" value="F:metal ion binding"/>
    <property type="evidence" value="ECO:0007669"/>
    <property type="project" value="UniProtKB-KW"/>
</dbReference>
<feature type="binding site" evidence="3">
    <location>
        <position position="142"/>
    </location>
    <ligand>
        <name>a divalent metal cation</name>
        <dbReference type="ChEBI" id="CHEBI:60240"/>
    </ligand>
</feature>
<dbReference type="InterPro" id="IPR007837">
    <property type="entry name" value="DinB"/>
</dbReference>
<evidence type="ECO:0000313" key="4">
    <source>
        <dbReference type="EMBL" id="OHV96481.1"/>
    </source>
</evidence>
<gene>
    <name evidence="4" type="ORF">AKG95_17230</name>
</gene>
<accession>A0A1S1U9Q4</accession>
<comment type="similarity">
    <text evidence="1">Belongs to the DinB family.</text>
</comment>
<proteinExistence type="inferred from homology"/>
<feature type="binding site" evidence="3">
    <location>
        <position position="52"/>
    </location>
    <ligand>
        <name>a divalent metal cation</name>
        <dbReference type="ChEBI" id="CHEBI:60240"/>
    </ligand>
</feature>
<sequence>MNNPLAHYITSQAYNNAWANHRLLKACGQLTQAEFQATRVSFFPTIQFTLNHILTCDWFYLDALERELRGAAPHANCYVFFEKDEPFTDCAALLAAQRASDLRLIAHCRSLCDADLARPVTILRDNPQIDTRQRMLAHVFQHQIHHRGQVHAMLAGTRIEAPQLDEFYCAGEADERAQDFLELGWTEDDVWGPR</sequence>
<dbReference type="Gene3D" id="1.20.120.450">
    <property type="entry name" value="dinb family like domain"/>
    <property type="match status" value="1"/>
</dbReference>